<sequence length="75" mass="8513">MTPSNTYLTVSLTHPEKVTSENLAELYRDWMNNYLSVSAFAEDYGITVPQAEMTIAKGRMVHEAAAEWLKEFNKA</sequence>
<evidence type="ECO:0000313" key="1">
    <source>
        <dbReference type="EMBL" id="VGL99187.1"/>
    </source>
</evidence>
<dbReference type="RefSeq" id="WP_009484837.1">
    <property type="nucleotide sequence ID" value="NZ_CABHDU010000030.1"/>
</dbReference>
<accession>A0A486RAV4</accession>
<name>A0A486RAV4_KLEPN</name>
<protein>
    <submittedName>
        <fullName evidence="1">Uncharacterized protein</fullName>
    </submittedName>
</protein>
<reference evidence="1" key="1">
    <citation type="submission" date="2019-03" db="EMBL/GenBank/DDBJ databases">
        <authorList>
            <consortium name="Pathogen Informatics"/>
        </authorList>
    </citation>
    <scope>NUCLEOTIDE SEQUENCE</scope>
    <source>
        <strain evidence="1">5012STDY7626444</strain>
    </source>
</reference>
<gene>
    <name evidence="1" type="ORF">SAMEA4873646_05427</name>
</gene>
<dbReference type="EMBL" id="CAAHCP010000070">
    <property type="protein sequence ID" value="VGL99187.1"/>
    <property type="molecule type" value="Genomic_DNA"/>
</dbReference>
<dbReference type="AlphaFoldDB" id="A0A486RAV4"/>
<proteinExistence type="predicted"/>
<organism evidence="1">
    <name type="scientific">Klebsiella pneumoniae</name>
    <dbReference type="NCBI Taxonomy" id="573"/>
    <lineage>
        <taxon>Bacteria</taxon>
        <taxon>Pseudomonadati</taxon>
        <taxon>Pseudomonadota</taxon>
        <taxon>Gammaproteobacteria</taxon>
        <taxon>Enterobacterales</taxon>
        <taxon>Enterobacteriaceae</taxon>
        <taxon>Klebsiella/Raoultella group</taxon>
        <taxon>Klebsiella</taxon>
        <taxon>Klebsiella pneumoniae complex</taxon>
    </lineage>
</organism>